<accession>A0A7U4DNF4</accession>
<evidence type="ECO:0000256" key="1">
    <source>
        <dbReference type="SAM" id="MobiDB-lite"/>
    </source>
</evidence>
<feature type="region of interest" description="Disordered" evidence="1">
    <location>
        <begin position="494"/>
        <end position="529"/>
    </location>
</feature>
<keyword evidence="4" id="KW-0723">Serine/threonine-protein kinase</keyword>
<dbReference type="PANTHER" id="PTHR47763">
    <property type="entry name" value="ALPHA-PROTEIN KINASE VWKA"/>
    <property type="match status" value="1"/>
</dbReference>
<keyword evidence="4" id="KW-0418">Kinase</keyword>
<name>A0A7U4DNF4_DESPD</name>
<organism evidence="4 5">
    <name type="scientific">Desulfobulbus propionicus (strain ATCC 33891 / DSM 2032 / VKM B-1956 / 1pr3)</name>
    <dbReference type="NCBI Taxonomy" id="577650"/>
    <lineage>
        <taxon>Bacteria</taxon>
        <taxon>Pseudomonadati</taxon>
        <taxon>Thermodesulfobacteriota</taxon>
        <taxon>Desulfobulbia</taxon>
        <taxon>Desulfobulbales</taxon>
        <taxon>Desulfobulbaceae</taxon>
        <taxon>Desulfobulbus</taxon>
    </lineage>
</organism>
<gene>
    <name evidence="4" type="ordered locus">Despr_0681</name>
</gene>
<evidence type="ECO:0000256" key="2">
    <source>
        <dbReference type="SAM" id="SignalP"/>
    </source>
</evidence>
<dbReference type="AlphaFoldDB" id="A0A7U4DNF4"/>
<dbReference type="Proteomes" id="UP000006365">
    <property type="component" value="Chromosome"/>
</dbReference>
<keyword evidence="4" id="KW-0808">Transferase</keyword>
<evidence type="ECO:0000313" key="5">
    <source>
        <dbReference type="Proteomes" id="UP000006365"/>
    </source>
</evidence>
<feature type="chain" id="PRO_5031394851" evidence="2">
    <location>
        <begin position="24"/>
        <end position="741"/>
    </location>
</feature>
<keyword evidence="2" id="KW-0732">Signal</keyword>
<dbReference type="PROSITE" id="PS50234">
    <property type="entry name" value="VWFA"/>
    <property type="match status" value="1"/>
</dbReference>
<evidence type="ECO:0000313" key="4">
    <source>
        <dbReference type="EMBL" id="ADW16857.1"/>
    </source>
</evidence>
<sequence>MRLHTLAMALGLFLLGTLTNPHAVFSETGSADGKRTPLKIEGKESLPLRVLSRAFSRVYKAPDGNSGTVEENVPAFQSYFVYAKQGNDHDARVWYEVGPDNRGTVTGWMSSDDVFEWKQTMCLSYTHPEGRYPVLMFDKKEELEKLSALSKEKRTEAVEKYYIDIAMGDLAPDFPVVTIEPKKAVDITKEFYLLPILEFGELQLENREARILKLAAVTGEGAAARESSDIRTNKDYLQEAVQDSTTISPATLDKLAIDIVWVMDTTNSMMPYITQTLKVVEEASKHISANSQLAQAVKFGVWGYRDSTSIPDIGYNVKNYTPQLQSIDQFVSTLKTVDVSTAGSQGYAEDVFSGVNGAVDETAWTPNAIRFVILVGDAPAHEAGHKWNASGQNQATLRSLANDRNITLYAIHIKDPQAEQYHATAAEQFQVLSTNRGAEGGPAYYSTSSADLLGFEHVTKSVTDSIIGFLEKVDQEKNKALTAAVDKGGAKAAASTKGSDFDVTLSEGETGKHGGDAPPSAKTATASAPEKSVNLDLFEEGQAAPSSKEPAAQPTPQSLANAALKAAFVQWIGSQAGAQAPRDVVAWVTDKDLLTTDIQSLEVRLLINKRQLDSLRETLKTILAAGRKGQISGEDFFSSLQAAAATTARDPEMIKRASSLSQSGLIPEFLSGLPYKSRIMDMNNELWSSWSVDEQDMFLADLEARIMAYETIHDGPEGWVRLNKSDDPSEYVYPISLELLP</sequence>
<dbReference type="GO" id="GO:0005737">
    <property type="term" value="C:cytoplasm"/>
    <property type="evidence" value="ECO:0007669"/>
    <property type="project" value="TreeGrafter"/>
</dbReference>
<dbReference type="InterPro" id="IPR052969">
    <property type="entry name" value="Thr-specific_kinase-like"/>
</dbReference>
<dbReference type="InterPro" id="IPR002035">
    <property type="entry name" value="VWF_A"/>
</dbReference>
<keyword evidence="5" id="KW-1185">Reference proteome</keyword>
<dbReference type="InterPro" id="IPR036465">
    <property type="entry name" value="vWFA_dom_sf"/>
</dbReference>
<feature type="domain" description="VWFA" evidence="3">
    <location>
        <begin position="258"/>
        <end position="466"/>
    </location>
</feature>
<dbReference type="RefSeq" id="WP_015723402.1">
    <property type="nucleotide sequence ID" value="NC_014972.1"/>
</dbReference>
<dbReference type="SUPFAM" id="SSF53300">
    <property type="entry name" value="vWA-like"/>
    <property type="match status" value="1"/>
</dbReference>
<feature type="signal peptide" evidence="2">
    <location>
        <begin position="1"/>
        <end position="23"/>
    </location>
</feature>
<dbReference type="GO" id="GO:0004674">
    <property type="term" value="F:protein serine/threonine kinase activity"/>
    <property type="evidence" value="ECO:0007669"/>
    <property type="project" value="UniProtKB-KW"/>
</dbReference>
<feature type="compositionally biased region" description="Low complexity" evidence="1">
    <location>
        <begin position="517"/>
        <end position="529"/>
    </location>
</feature>
<protein>
    <submittedName>
        <fullName evidence="4">Serine/threonine protein kinase PpkA</fullName>
    </submittedName>
</protein>
<dbReference type="KEGG" id="dpr:Despr_0681"/>
<dbReference type="CDD" id="cd00198">
    <property type="entry name" value="vWFA"/>
    <property type="match status" value="1"/>
</dbReference>
<evidence type="ECO:0000259" key="3">
    <source>
        <dbReference type="PROSITE" id="PS50234"/>
    </source>
</evidence>
<proteinExistence type="predicted"/>
<dbReference type="PANTHER" id="PTHR47763:SF1">
    <property type="entry name" value="DUF659 DOMAIN-CONTAINING PROTEIN"/>
    <property type="match status" value="1"/>
</dbReference>
<dbReference type="Gene3D" id="3.40.50.410">
    <property type="entry name" value="von Willebrand factor, type A domain"/>
    <property type="match status" value="1"/>
</dbReference>
<reference evidence="4 5" key="1">
    <citation type="journal article" date="2011" name="Stand. Genomic Sci.">
        <title>Complete genome sequence of Desulfobulbus propionicus type strain (1pr3).</title>
        <authorList>
            <person name="Pagani I."/>
            <person name="Lapidus A."/>
            <person name="Nolan M."/>
            <person name="Lucas S."/>
            <person name="Hammon N."/>
            <person name="Deshpande S."/>
            <person name="Cheng J.F."/>
            <person name="Chertkov O."/>
            <person name="Davenport K."/>
            <person name="Tapia R."/>
            <person name="Han C."/>
            <person name="Goodwin L."/>
            <person name="Pitluck S."/>
            <person name="Liolios K."/>
            <person name="Mavromatis K."/>
            <person name="Ivanova N."/>
            <person name="Mikhailova N."/>
            <person name="Pati A."/>
            <person name="Chen A."/>
            <person name="Palaniappan K."/>
            <person name="Land M."/>
            <person name="Hauser L."/>
            <person name="Chang Y.J."/>
            <person name="Jeffries C.D."/>
            <person name="Detter J.C."/>
            <person name="Brambilla E."/>
            <person name="Kannan K.P."/>
            <person name="Djao O.D."/>
            <person name="Rohde M."/>
            <person name="Pukall R."/>
            <person name="Spring S."/>
            <person name="Goker M."/>
            <person name="Sikorski J."/>
            <person name="Woyke T."/>
            <person name="Bristow J."/>
            <person name="Eisen J.A."/>
            <person name="Markowitz V."/>
            <person name="Hugenholtz P."/>
            <person name="Kyrpides N.C."/>
            <person name="Klenk H.P."/>
        </authorList>
    </citation>
    <scope>NUCLEOTIDE SEQUENCE [LARGE SCALE GENOMIC DNA]</scope>
    <source>
        <strain evidence="5">ATCC 33891 / DSM 2032 / 1pr3</strain>
    </source>
</reference>
<dbReference type="EMBL" id="CP002364">
    <property type="protein sequence ID" value="ADW16857.1"/>
    <property type="molecule type" value="Genomic_DNA"/>
</dbReference>